<dbReference type="EMBL" id="JBGFTU010000020">
    <property type="protein sequence ID" value="MEZ0166336.1"/>
    <property type="molecule type" value="Genomic_DNA"/>
</dbReference>
<dbReference type="RefSeq" id="WP_370442555.1">
    <property type="nucleotide sequence ID" value="NZ_JBGFTU010000020.1"/>
</dbReference>
<evidence type="ECO:0000313" key="3">
    <source>
        <dbReference type="Proteomes" id="UP001565927"/>
    </source>
</evidence>
<evidence type="ECO:0000313" key="2">
    <source>
        <dbReference type="EMBL" id="MEZ0166336.1"/>
    </source>
</evidence>
<evidence type="ECO:0000256" key="1">
    <source>
        <dbReference type="SAM" id="MobiDB-lite"/>
    </source>
</evidence>
<feature type="region of interest" description="Disordered" evidence="1">
    <location>
        <begin position="293"/>
        <end position="324"/>
    </location>
</feature>
<keyword evidence="3" id="KW-1185">Reference proteome</keyword>
<proteinExistence type="predicted"/>
<name>A0ABV4H435_9ACTN</name>
<gene>
    <name evidence="2" type="ORF">AB2L27_16365</name>
</gene>
<dbReference type="SUPFAM" id="SSF51556">
    <property type="entry name" value="Metallo-dependent hydrolases"/>
    <property type="match status" value="1"/>
</dbReference>
<protein>
    <submittedName>
        <fullName evidence="2">Amidohydrolase</fullName>
    </submittedName>
</protein>
<reference evidence="2 3" key="1">
    <citation type="submission" date="2024-07" db="EMBL/GenBank/DDBJ databases">
        <authorList>
            <person name="Thanompreechachai J."/>
            <person name="Duangmal K."/>
        </authorList>
    </citation>
    <scope>NUCLEOTIDE SEQUENCE [LARGE SCALE GENOMIC DNA]</scope>
    <source>
        <strain evidence="2 3">LSe6-4</strain>
    </source>
</reference>
<dbReference type="InterPro" id="IPR032466">
    <property type="entry name" value="Metal_Hydrolase"/>
</dbReference>
<organism evidence="2 3">
    <name type="scientific">Kineococcus halophytocola</name>
    <dbReference type="NCBI Taxonomy" id="3234027"/>
    <lineage>
        <taxon>Bacteria</taxon>
        <taxon>Bacillati</taxon>
        <taxon>Actinomycetota</taxon>
        <taxon>Actinomycetes</taxon>
        <taxon>Kineosporiales</taxon>
        <taxon>Kineosporiaceae</taxon>
        <taxon>Kineococcus</taxon>
    </lineage>
</organism>
<dbReference type="Proteomes" id="UP001565927">
    <property type="component" value="Unassembled WGS sequence"/>
</dbReference>
<dbReference type="Gene3D" id="3.20.20.140">
    <property type="entry name" value="Metal-dependent hydrolases"/>
    <property type="match status" value="1"/>
</dbReference>
<accession>A0ABV4H435</accession>
<sequence>MRTDCHQHLWPAAFLDALRARRTPPFLDGWTLHLAGEAPCPVDPAAHDVARRAARERRDGTARALLSLSSPLGVEHLPGEEAAPLLAAWHDGTRDLPAPFAVWAAAGVCDVDPGPLAALLDRDRVVGLQLPATALADPAALAHVGPLLEVCERAGRPVLVHPGPVRDPVRAPGWWPAVVPYVQQLHAAWCTWHAAGRADHPALRLAFVALAGLAPLHHERLTARGGALGALDPLVHYETSSYGPRAVDALVRVVGVDPLVLGSDRPYADPFAPADRPGFGAAFAHALTVTNPAHLLGGSRPPPPPPAPPPARGTSTCRRRRAGS</sequence>
<comment type="caution">
    <text evidence="2">The sequence shown here is derived from an EMBL/GenBank/DDBJ whole genome shotgun (WGS) entry which is preliminary data.</text>
</comment>
<feature type="compositionally biased region" description="Pro residues" evidence="1">
    <location>
        <begin position="300"/>
        <end position="311"/>
    </location>
</feature>